<dbReference type="EMBL" id="GL433839">
    <property type="protein sequence ID" value="EFN57723.1"/>
    <property type="molecule type" value="Genomic_DNA"/>
</dbReference>
<evidence type="ECO:0000313" key="4">
    <source>
        <dbReference type="EMBL" id="EFN57723.1"/>
    </source>
</evidence>
<proteinExistence type="predicted"/>
<feature type="compositionally biased region" description="Basic and acidic residues" evidence="2">
    <location>
        <begin position="71"/>
        <end position="91"/>
    </location>
</feature>
<dbReference type="eggNOG" id="ENOG502SX6B">
    <property type="taxonomic scope" value="Eukaryota"/>
</dbReference>
<evidence type="ECO:0000256" key="1">
    <source>
        <dbReference type="PROSITE-ProRule" id="PRU00325"/>
    </source>
</evidence>
<dbReference type="KEGG" id="cvr:CHLNCDRAFT_57253"/>
<dbReference type="AlphaFoldDB" id="E1Z961"/>
<dbReference type="Proteomes" id="UP000008141">
    <property type="component" value="Unassembled WGS sequence"/>
</dbReference>
<organism evidence="5">
    <name type="scientific">Chlorella variabilis</name>
    <name type="common">Green alga</name>
    <dbReference type="NCBI Taxonomy" id="554065"/>
    <lineage>
        <taxon>Eukaryota</taxon>
        <taxon>Viridiplantae</taxon>
        <taxon>Chlorophyta</taxon>
        <taxon>core chlorophytes</taxon>
        <taxon>Trebouxiophyceae</taxon>
        <taxon>Chlorellales</taxon>
        <taxon>Chlorellaceae</taxon>
        <taxon>Chlorella clade</taxon>
        <taxon>Chlorella</taxon>
    </lineage>
</organism>
<dbReference type="Pfam" id="PF04434">
    <property type="entry name" value="SWIM"/>
    <property type="match status" value="1"/>
</dbReference>
<dbReference type="PROSITE" id="PS50966">
    <property type="entry name" value="ZF_SWIM"/>
    <property type="match status" value="1"/>
</dbReference>
<dbReference type="RefSeq" id="XP_005849825.1">
    <property type="nucleotide sequence ID" value="XM_005849763.1"/>
</dbReference>
<gene>
    <name evidence="4" type="ORF">CHLNCDRAFT_57253</name>
</gene>
<protein>
    <submittedName>
        <fullName evidence="4">Expressed protein</fullName>
    </submittedName>
</protein>
<dbReference type="GO" id="GO:0008270">
    <property type="term" value="F:zinc ion binding"/>
    <property type="evidence" value="ECO:0007669"/>
    <property type="project" value="UniProtKB-KW"/>
</dbReference>
<keyword evidence="1" id="KW-0863">Zinc-finger</keyword>
<keyword evidence="1" id="KW-0479">Metal-binding</keyword>
<evidence type="ECO:0000259" key="3">
    <source>
        <dbReference type="PROSITE" id="PS50966"/>
    </source>
</evidence>
<reference evidence="4 5" key="1">
    <citation type="journal article" date="2010" name="Plant Cell">
        <title>The Chlorella variabilis NC64A genome reveals adaptation to photosymbiosis, coevolution with viruses, and cryptic sex.</title>
        <authorList>
            <person name="Blanc G."/>
            <person name="Duncan G."/>
            <person name="Agarkova I."/>
            <person name="Borodovsky M."/>
            <person name="Gurnon J."/>
            <person name="Kuo A."/>
            <person name="Lindquist E."/>
            <person name="Lucas S."/>
            <person name="Pangilinan J."/>
            <person name="Polle J."/>
            <person name="Salamov A."/>
            <person name="Terry A."/>
            <person name="Yamada T."/>
            <person name="Dunigan D.D."/>
            <person name="Grigoriev I.V."/>
            <person name="Claverie J.M."/>
            <person name="Van Etten J.L."/>
        </authorList>
    </citation>
    <scope>NUCLEOTIDE SEQUENCE [LARGE SCALE GENOMIC DNA]</scope>
    <source>
        <strain evidence="4 5">NC64A</strain>
    </source>
</reference>
<feature type="domain" description="SWIM-type" evidence="3">
    <location>
        <begin position="211"/>
        <end position="246"/>
    </location>
</feature>
<dbReference type="OrthoDB" id="2122982at2759"/>
<evidence type="ECO:0000313" key="5">
    <source>
        <dbReference type="Proteomes" id="UP000008141"/>
    </source>
</evidence>
<feature type="region of interest" description="Disordered" evidence="2">
    <location>
        <begin position="1"/>
        <end position="28"/>
    </location>
</feature>
<feature type="compositionally biased region" description="Basic and acidic residues" evidence="2">
    <location>
        <begin position="99"/>
        <end position="115"/>
    </location>
</feature>
<evidence type="ECO:0000256" key="2">
    <source>
        <dbReference type="SAM" id="MobiDB-lite"/>
    </source>
</evidence>
<dbReference type="GeneID" id="17357086"/>
<keyword evidence="5" id="KW-1185">Reference proteome</keyword>
<feature type="compositionally biased region" description="Polar residues" evidence="2">
    <location>
        <begin position="15"/>
        <end position="28"/>
    </location>
</feature>
<feature type="region of interest" description="Disordered" evidence="2">
    <location>
        <begin position="51"/>
        <end position="115"/>
    </location>
</feature>
<keyword evidence="1" id="KW-0862">Zinc</keyword>
<name>E1Z961_CHLVA</name>
<accession>E1Z961</accession>
<sequence>MGKSKGSKRALEAQTAENNATSDGQNLTELELARAAIIQRNRERLLALGIPSLRAELEGGSGKGAKKKKARKEDAAKLRVKREAGAEEHPSRRSTRLQEAQEHPKTKEESASEKFDRELGEFVVEGKCPRCGRVMERGHRQHLQSCTGKPRAGAAAPRPYDAALEELSQEERKDAHARLLARMKHLHLDGLTELSATEAKFAVLGSTGNHYTVTLKDGDKHSCGCLDFRFRRHFCKHICLVLTGLGRLDRPTEWRDAVEERMAELVQQQREQERLHCAAPPHSKDEEVGLKFV</sequence>
<dbReference type="InterPro" id="IPR007527">
    <property type="entry name" value="Znf_SWIM"/>
</dbReference>
<dbReference type="InParanoid" id="E1Z961"/>